<protein>
    <submittedName>
        <fullName evidence="1">Uncharacterized protein</fullName>
    </submittedName>
</protein>
<accession>A0A2P2IZ57</accession>
<organism evidence="1">
    <name type="scientific">Rhizophora mucronata</name>
    <name type="common">Asiatic mangrove</name>
    <dbReference type="NCBI Taxonomy" id="61149"/>
    <lineage>
        <taxon>Eukaryota</taxon>
        <taxon>Viridiplantae</taxon>
        <taxon>Streptophyta</taxon>
        <taxon>Embryophyta</taxon>
        <taxon>Tracheophyta</taxon>
        <taxon>Spermatophyta</taxon>
        <taxon>Magnoliopsida</taxon>
        <taxon>eudicotyledons</taxon>
        <taxon>Gunneridae</taxon>
        <taxon>Pentapetalae</taxon>
        <taxon>rosids</taxon>
        <taxon>fabids</taxon>
        <taxon>Malpighiales</taxon>
        <taxon>Rhizophoraceae</taxon>
        <taxon>Rhizophora</taxon>
    </lineage>
</organism>
<sequence>MCCGNYNFLGRMSGVGIRKEEIRRRLLFFWLVQNGGCRLHVATGINRK</sequence>
<name>A0A2P2IZ57_RHIMU</name>
<dbReference type="AlphaFoldDB" id="A0A2P2IZ57"/>
<evidence type="ECO:0000313" key="1">
    <source>
        <dbReference type="EMBL" id="MBW86518.1"/>
    </source>
</evidence>
<dbReference type="EMBL" id="GGEC01006035">
    <property type="protein sequence ID" value="MBW86518.1"/>
    <property type="molecule type" value="Transcribed_RNA"/>
</dbReference>
<proteinExistence type="predicted"/>
<reference evidence="1" key="1">
    <citation type="submission" date="2018-02" db="EMBL/GenBank/DDBJ databases">
        <title>Rhizophora mucronata_Transcriptome.</title>
        <authorList>
            <person name="Meera S.P."/>
            <person name="Sreeshan A."/>
            <person name="Augustine A."/>
        </authorList>
    </citation>
    <scope>NUCLEOTIDE SEQUENCE</scope>
    <source>
        <tissue evidence="1">Leaf</tissue>
    </source>
</reference>